<reference evidence="1 4" key="2">
    <citation type="submission" date="2018-08" db="EMBL/GenBank/DDBJ databases">
        <title>Complete genome of the Arcobacter molluscorum type strain LMG 25693.</title>
        <authorList>
            <person name="Miller W.G."/>
            <person name="Yee E."/>
            <person name="Bono J.L."/>
        </authorList>
    </citation>
    <scope>NUCLEOTIDE SEQUENCE [LARGE SCALE GENOMIC DNA]</scope>
    <source>
        <strain evidence="1 4">CECT 7696</strain>
    </source>
</reference>
<gene>
    <name evidence="1" type="ORF">AMOL_0564</name>
    <name evidence="2" type="ORF">CPU12_04985</name>
</gene>
<dbReference type="EMBL" id="CP032098">
    <property type="protein sequence ID" value="AXX91566.1"/>
    <property type="molecule type" value="Genomic_DNA"/>
</dbReference>
<evidence type="ECO:0000313" key="4">
    <source>
        <dbReference type="Proteomes" id="UP000262712"/>
    </source>
</evidence>
<protein>
    <submittedName>
        <fullName evidence="2">Uncharacterized protein</fullName>
    </submittedName>
</protein>
<evidence type="ECO:0000313" key="1">
    <source>
        <dbReference type="EMBL" id="AXX91566.1"/>
    </source>
</evidence>
<accession>A0A2G1DJF9</accession>
<name>A0A2G1DJF9_9BACT</name>
<dbReference type="AlphaFoldDB" id="A0A2G1DJF9"/>
<evidence type="ECO:0000313" key="3">
    <source>
        <dbReference type="Proteomes" id="UP000221222"/>
    </source>
</evidence>
<organism evidence="2 3">
    <name type="scientific">Malaciobacter molluscorum LMG 25693</name>
    <dbReference type="NCBI Taxonomy" id="870501"/>
    <lineage>
        <taxon>Bacteria</taxon>
        <taxon>Pseudomonadati</taxon>
        <taxon>Campylobacterota</taxon>
        <taxon>Epsilonproteobacteria</taxon>
        <taxon>Campylobacterales</taxon>
        <taxon>Arcobacteraceae</taxon>
        <taxon>Malaciobacter</taxon>
    </lineage>
</organism>
<sequence length="165" mass="19250">MSKKTLTVNEGDIYFIPLFLSHDMSNKSYFRYKFEEDRQNFCFLRIIKDLKGSGILIEVFKYIGNLKSPIESIISSGRLFEPVLIIGDGIHKKRWRKIGETLNYNCELHSNFNQIKLIIGGLDNPRIWQNHKTKDPNEDISLIEEGIMWVACQLESRIVKLLSNK</sequence>
<dbReference type="RefSeq" id="WP_099341988.1">
    <property type="nucleotide sequence ID" value="NZ_CP032098.1"/>
</dbReference>
<proteinExistence type="predicted"/>
<dbReference type="Proteomes" id="UP000221222">
    <property type="component" value="Unassembled WGS sequence"/>
</dbReference>
<keyword evidence="3" id="KW-1185">Reference proteome</keyword>
<reference evidence="2 3" key="1">
    <citation type="submission" date="2017-09" db="EMBL/GenBank/DDBJ databases">
        <title>Arcobacter canalis sp. nov., a new species isolated from a water canal contaminated with urban sewage.</title>
        <authorList>
            <person name="Perez-Cataluna A."/>
            <person name="Salas-Masso N."/>
            <person name="Figueras M.J."/>
        </authorList>
    </citation>
    <scope>NUCLEOTIDE SEQUENCE [LARGE SCALE GENOMIC DNA]</scope>
    <source>
        <strain evidence="2 3">F98-3</strain>
    </source>
</reference>
<dbReference type="Proteomes" id="UP000262712">
    <property type="component" value="Chromosome"/>
</dbReference>
<evidence type="ECO:0000313" key="2">
    <source>
        <dbReference type="EMBL" id="PHO18637.1"/>
    </source>
</evidence>
<dbReference type="Pfam" id="PF15428">
    <property type="entry name" value="Imm26"/>
    <property type="match status" value="1"/>
</dbReference>
<dbReference type="KEGG" id="amol:AMOL_0564"/>
<dbReference type="InterPro" id="IPR029278">
    <property type="entry name" value="Imm26"/>
</dbReference>
<dbReference type="EMBL" id="NXFY01000005">
    <property type="protein sequence ID" value="PHO18637.1"/>
    <property type="molecule type" value="Genomic_DNA"/>
</dbReference>